<accession>A0A8D8KIU3</accession>
<keyword evidence="1" id="KW-1133">Transmembrane helix</keyword>
<proteinExistence type="predicted"/>
<reference evidence="2" key="1">
    <citation type="submission" date="2021-05" db="EMBL/GenBank/DDBJ databases">
        <authorList>
            <person name="Alioto T."/>
            <person name="Alioto T."/>
            <person name="Gomez Garrido J."/>
        </authorList>
    </citation>
    <scope>NUCLEOTIDE SEQUENCE</scope>
</reference>
<sequence>MGSSSEVGTFGLPGTPMTAARLSSRFVVATGSSALSAAPASVVPLPFLLGTSTVDMIGGFVSTAFVSTVVFGLTWMISPGRGASCRSINDSGATMIWVPSAATAIPSPG</sequence>
<evidence type="ECO:0000313" key="2">
    <source>
        <dbReference type="EMBL" id="CAG6590786.1"/>
    </source>
</evidence>
<evidence type="ECO:0000256" key="1">
    <source>
        <dbReference type="SAM" id="Phobius"/>
    </source>
</evidence>
<name>A0A8D8KIU3_CULPI</name>
<dbReference type="AlphaFoldDB" id="A0A8D8KIU3"/>
<protein>
    <submittedName>
        <fullName evidence="2">(northern house mosquito) hypothetical protein</fullName>
    </submittedName>
</protein>
<organism evidence="2">
    <name type="scientific">Culex pipiens</name>
    <name type="common">House mosquito</name>
    <dbReference type="NCBI Taxonomy" id="7175"/>
    <lineage>
        <taxon>Eukaryota</taxon>
        <taxon>Metazoa</taxon>
        <taxon>Ecdysozoa</taxon>
        <taxon>Arthropoda</taxon>
        <taxon>Hexapoda</taxon>
        <taxon>Insecta</taxon>
        <taxon>Pterygota</taxon>
        <taxon>Neoptera</taxon>
        <taxon>Endopterygota</taxon>
        <taxon>Diptera</taxon>
        <taxon>Nematocera</taxon>
        <taxon>Culicoidea</taxon>
        <taxon>Culicidae</taxon>
        <taxon>Culicinae</taxon>
        <taxon>Culicini</taxon>
        <taxon>Culex</taxon>
        <taxon>Culex</taxon>
    </lineage>
</organism>
<dbReference type="EMBL" id="HBUE01325752">
    <property type="protein sequence ID" value="CAG6590786.1"/>
    <property type="molecule type" value="Transcribed_RNA"/>
</dbReference>
<feature type="transmembrane region" description="Helical" evidence="1">
    <location>
        <begin position="56"/>
        <end position="77"/>
    </location>
</feature>
<dbReference type="EMBL" id="HBUE01219180">
    <property type="protein sequence ID" value="CAG6538771.1"/>
    <property type="molecule type" value="Transcribed_RNA"/>
</dbReference>
<keyword evidence="1" id="KW-0812">Transmembrane</keyword>
<feature type="transmembrane region" description="Helical" evidence="1">
    <location>
        <begin position="26"/>
        <end position="50"/>
    </location>
</feature>
<keyword evidence="1" id="KW-0472">Membrane</keyword>